<accession>A0A5R8WIX0</accession>
<gene>
    <name evidence="1" type="ORF">FDY95_23100</name>
</gene>
<keyword evidence="2" id="KW-1185">Reference proteome</keyword>
<evidence type="ECO:0000313" key="2">
    <source>
        <dbReference type="Proteomes" id="UP000305517"/>
    </source>
</evidence>
<comment type="caution">
    <text evidence="1">The sequence shown here is derived from an EMBL/GenBank/DDBJ whole genome shotgun (WGS) entry which is preliminary data.</text>
</comment>
<dbReference type="RefSeq" id="WP_138081571.1">
    <property type="nucleotide sequence ID" value="NZ_VAJM01000016.1"/>
</dbReference>
<dbReference type="EMBL" id="VAJM01000016">
    <property type="protein sequence ID" value="TLM88725.1"/>
    <property type="molecule type" value="Genomic_DNA"/>
</dbReference>
<name>A0A5R8WIX0_9BACT</name>
<dbReference type="OrthoDB" id="7068172at2"/>
<organism evidence="1 2">
    <name type="scientific">Hymenobacter jeollabukensis</name>
    <dbReference type="NCBI Taxonomy" id="2025313"/>
    <lineage>
        <taxon>Bacteria</taxon>
        <taxon>Pseudomonadati</taxon>
        <taxon>Bacteroidota</taxon>
        <taxon>Cytophagia</taxon>
        <taxon>Cytophagales</taxon>
        <taxon>Hymenobacteraceae</taxon>
        <taxon>Hymenobacter</taxon>
    </lineage>
</organism>
<protein>
    <submittedName>
        <fullName evidence="1">RES domain-containing protein</fullName>
    </submittedName>
</protein>
<proteinExistence type="predicted"/>
<dbReference type="AlphaFoldDB" id="A0A5R8WIX0"/>
<evidence type="ECO:0000313" key="1">
    <source>
        <dbReference type="EMBL" id="TLM88725.1"/>
    </source>
</evidence>
<dbReference type="Proteomes" id="UP000305517">
    <property type="component" value="Unassembled WGS sequence"/>
</dbReference>
<sequence length="374" mass="42512">MTVEELLQDPIFTLPKNWRDSSEPSYYHFVTRTLGQYFELVKRLEPIVIDHRTEYVGRLGVLPYAELVCKAVRQLNIGITRALQAYIDKGSPSIAMAELAKNLVLTEVEQLYAPASHLSLHILREQETLYRLRADNLPLQPREMFHIPYEKSYLVAPQRFSIAGQPCIYAASSVNLAFKEIRATSFGLTLHAVKLRVNPVSKYAPVVLVDLRNRVEEVRATYLGKPHRYDGQLIKFLVTWPLIMAASIPTEPKETFHAEYIIPHLMLEWIRSHQPENAPRLDGIAFSSSRVSLTDPDYLNAYNVVIPVHHWEKKGLCPVRTSQLLISAPVTRAMLPVALPANTPDREVTHQVQLALEPLELHELAPENEPTPAQ</sequence>
<reference evidence="1 2" key="1">
    <citation type="submission" date="2019-05" db="EMBL/GenBank/DDBJ databases">
        <title>Hymenobacter edaphi sp. nov., isolated from abandoned arsenic-contaminated farmland soil.</title>
        <authorList>
            <person name="Nie L."/>
        </authorList>
    </citation>
    <scope>NUCLEOTIDE SEQUENCE [LARGE SCALE GENOMIC DNA]</scope>
    <source>
        <strain evidence="1 2">1-3-3-8</strain>
    </source>
</reference>